<dbReference type="Pfam" id="PF00496">
    <property type="entry name" value="SBP_bac_5"/>
    <property type="match status" value="1"/>
</dbReference>
<sequence>MMNRSIPVIASACAVLIALSGCSAAGTQNTETEPIISTAITDPQNPLVPGNTAEPSGGRVVDELFAGLVSYDPDGTTRNEIASSITSNEDATEFTITLEDGWTFTDGTPVTASSFADAWNYTANAANGQLNASFFDSIEGYEELQRDDVSADETMSGLTVVDDLTLRVTMSKPDSAFPNKLGVNAYYPLPQSFYDDPEAFGQNPVGNGPYKLEEWDHGTSITIVKNEDYHGNRTVRNGGIEFRIYTDTEAAYADAQAGNIDLLDSIPNSALDTFQNEENLNAYSQPGSGISMFSIPATAEHFGWDEEGRLRRQAISMAIDRDAINEKIYDGRVTPATDFTSPRIPGYSDELEGSDVLDYNPDKARELWEQANAISEWSGEFTLTYNADAGNKIWVDAVCNSIKNVLGIEASGNPIATFSELLQEVSDRAITTAFRRAWTPDYPSMENYLARQYASSAADGLGRNDVDYKNAEFDALIDQAASAGSEEEAQALYQRSEEILLRDLPAIPLWYGNVSGVYAKDVDNVEIDFKNIPVYEAITK</sequence>
<dbReference type="GO" id="GO:0015833">
    <property type="term" value="P:peptide transport"/>
    <property type="evidence" value="ECO:0007669"/>
    <property type="project" value="TreeGrafter"/>
</dbReference>
<dbReference type="InterPro" id="IPR030678">
    <property type="entry name" value="Peptide/Ni-bd"/>
</dbReference>
<accession>A0A7L9SRX9</accession>
<evidence type="ECO:0000256" key="1">
    <source>
        <dbReference type="SAM" id="SignalP"/>
    </source>
</evidence>
<reference evidence="3 4" key="1">
    <citation type="submission" date="2020-10" db="EMBL/GenBank/DDBJ databases">
        <title>Genome sequencing of Bifidobacterium eulemuris_DSMZ_100216.</title>
        <authorList>
            <person name="Kim J."/>
        </authorList>
    </citation>
    <scope>NUCLEOTIDE SEQUENCE [LARGE SCALE GENOMIC DNA]</scope>
    <source>
        <strain evidence="3 4">DSM 100216</strain>
    </source>
</reference>
<organism evidence="3 4">
    <name type="scientific">Bifidobacterium eulemuris</name>
    <dbReference type="NCBI Taxonomy" id="1765219"/>
    <lineage>
        <taxon>Bacteria</taxon>
        <taxon>Bacillati</taxon>
        <taxon>Actinomycetota</taxon>
        <taxon>Actinomycetes</taxon>
        <taxon>Bifidobacteriales</taxon>
        <taxon>Bifidobacteriaceae</taxon>
        <taxon>Bifidobacterium</taxon>
    </lineage>
</organism>
<dbReference type="OrthoDB" id="3225986at2"/>
<keyword evidence="1" id="KW-0732">Signal</keyword>
<dbReference type="PIRSF" id="PIRSF002741">
    <property type="entry name" value="MppA"/>
    <property type="match status" value="1"/>
</dbReference>
<dbReference type="Gene3D" id="3.90.76.10">
    <property type="entry name" value="Dipeptide-binding Protein, Domain 1"/>
    <property type="match status" value="1"/>
</dbReference>
<dbReference type="Proteomes" id="UP000593943">
    <property type="component" value="Chromosome"/>
</dbReference>
<evidence type="ECO:0000259" key="2">
    <source>
        <dbReference type="Pfam" id="PF00496"/>
    </source>
</evidence>
<feature type="domain" description="Solute-binding protein family 5" evidence="2">
    <location>
        <begin position="79"/>
        <end position="457"/>
    </location>
</feature>
<name>A0A7L9SRX9_9BIFI</name>
<dbReference type="InterPro" id="IPR039424">
    <property type="entry name" value="SBP_5"/>
</dbReference>
<dbReference type="SUPFAM" id="SSF53850">
    <property type="entry name" value="Periplasmic binding protein-like II"/>
    <property type="match status" value="1"/>
</dbReference>
<keyword evidence="4" id="KW-1185">Reference proteome</keyword>
<dbReference type="KEGG" id="beu:BE0216_01570"/>
<dbReference type="InterPro" id="IPR000914">
    <property type="entry name" value="SBP_5_dom"/>
</dbReference>
<dbReference type="GO" id="GO:0043190">
    <property type="term" value="C:ATP-binding cassette (ABC) transporter complex"/>
    <property type="evidence" value="ECO:0007669"/>
    <property type="project" value="InterPro"/>
</dbReference>
<dbReference type="GO" id="GO:1904680">
    <property type="term" value="F:peptide transmembrane transporter activity"/>
    <property type="evidence" value="ECO:0007669"/>
    <property type="project" value="TreeGrafter"/>
</dbReference>
<dbReference type="AlphaFoldDB" id="A0A7L9SRX9"/>
<dbReference type="PANTHER" id="PTHR30290:SF83">
    <property type="entry name" value="ABC TRANSPORTER SUBSTRATE-BINDING PROTEIN"/>
    <property type="match status" value="1"/>
</dbReference>
<dbReference type="CDD" id="cd00995">
    <property type="entry name" value="PBP2_NikA_DppA_OppA_like"/>
    <property type="match status" value="1"/>
</dbReference>
<feature type="signal peptide" evidence="1">
    <location>
        <begin position="1"/>
        <end position="25"/>
    </location>
</feature>
<feature type="chain" id="PRO_5039081032" evidence="1">
    <location>
        <begin position="26"/>
        <end position="540"/>
    </location>
</feature>
<dbReference type="Gene3D" id="3.10.105.10">
    <property type="entry name" value="Dipeptide-binding Protein, Domain 3"/>
    <property type="match status" value="1"/>
</dbReference>
<evidence type="ECO:0000313" key="4">
    <source>
        <dbReference type="Proteomes" id="UP000593943"/>
    </source>
</evidence>
<dbReference type="PANTHER" id="PTHR30290">
    <property type="entry name" value="PERIPLASMIC BINDING COMPONENT OF ABC TRANSPORTER"/>
    <property type="match status" value="1"/>
</dbReference>
<dbReference type="EMBL" id="CP062938">
    <property type="protein sequence ID" value="QOL33094.1"/>
    <property type="molecule type" value="Genomic_DNA"/>
</dbReference>
<dbReference type="Gene3D" id="3.40.190.10">
    <property type="entry name" value="Periplasmic binding protein-like II"/>
    <property type="match status" value="1"/>
</dbReference>
<gene>
    <name evidence="3" type="ORF">BE0216_01570</name>
</gene>
<proteinExistence type="predicted"/>
<evidence type="ECO:0000313" key="3">
    <source>
        <dbReference type="EMBL" id="QOL33094.1"/>
    </source>
</evidence>
<dbReference type="PROSITE" id="PS51257">
    <property type="entry name" value="PROKAR_LIPOPROTEIN"/>
    <property type="match status" value="1"/>
</dbReference>
<protein>
    <submittedName>
        <fullName evidence="3">ABC transporter substrate-binding protein</fullName>
    </submittedName>
</protein>
<dbReference type="GO" id="GO:0042597">
    <property type="term" value="C:periplasmic space"/>
    <property type="evidence" value="ECO:0007669"/>
    <property type="project" value="UniProtKB-ARBA"/>
</dbReference>